<evidence type="ECO:0000256" key="1">
    <source>
        <dbReference type="SAM" id="SignalP"/>
    </source>
</evidence>
<evidence type="ECO:0000313" key="3">
    <source>
        <dbReference type="Proteomes" id="UP000298663"/>
    </source>
</evidence>
<dbReference type="Proteomes" id="UP000298663">
    <property type="component" value="Unassembled WGS sequence"/>
</dbReference>
<proteinExistence type="predicted"/>
<feature type="signal peptide" evidence="1">
    <location>
        <begin position="1"/>
        <end position="17"/>
    </location>
</feature>
<reference evidence="2 3" key="2">
    <citation type="journal article" date="2019" name="G3 (Bethesda)">
        <title>Hybrid Assembly of the Genome of the Entomopathogenic Nematode Steinernema carpocapsae Identifies the X-Chromosome.</title>
        <authorList>
            <person name="Serra L."/>
            <person name="Macchietto M."/>
            <person name="Macias-Munoz A."/>
            <person name="McGill C.J."/>
            <person name="Rodriguez I.M."/>
            <person name="Rodriguez B."/>
            <person name="Murad R."/>
            <person name="Mortazavi A."/>
        </authorList>
    </citation>
    <scope>NUCLEOTIDE SEQUENCE [LARGE SCALE GENOMIC DNA]</scope>
    <source>
        <strain evidence="2 3">ALL</strain>
    </source>
</reference>
<dbReference type="PANTHER" id="PTHR37431:SF7">
    <property type="entry name" value="DUF19 DOMAIN-CONTAINING PROTEIN"/>
    <property type="match status" value="1"/>
</dbReference>
<sequence length="219" mass="25239">MDFSQLVYLILLGSAYAYNSFPNPKNGGNFIQDDHTFMSGYLYGPPPQAGSQFSVYPGAYPTEKNCSVFEQTQVKKCAQPLYEIGIFRSDSSFMFTWQYFMTKTKDFFSQVCDKFLIFDMCIDPYKTTCFTQEPMRGRYQTAIKVLDFLCRDGYTEMIKNFECFTKTLTRAEMMQCQAEMLSDSRKIPGGNGLASTPTLRILSFVGRRPFQSYKGRIHF</sequence>
<feature type="chain" id="PRO_5020842311" description="DUF19 domain-containing protein" evidence="1">
    <location>
        <begin position="18"/>
        <end position="219"/>
    </location>
</feature>
<reference evidence="2 3" key="1">
    <citation type="journal article" date="2015" name="Genome Biol.">
        <title>Comparative genomics of Steinernema reveals deeply conserved gene regulatory networks.</title>
        <authorList>
            <person name="Dillman A.R."/>
            <person name="Macchietto M."/>
            <person name="Porter C.F."/>
            <person name="Rogers A."/>
            <person name="Williams B."/>
            <person name="Antoshechkin I."/>
            <person name="Lee M.M."/>
            <person name="Goodwin Z."/>
            <person name="Lu X."/>
            <person name="Lewis E.E."/>
            <person name="Goodrich-Blair H."/>
            <person name="Stock S.P."/>
            <person name="Adams B.J."/>
            <person name="Sternberg P.W."/>
            <person name="Mortazavi A."/>
        </authorList>
    </citation>
    <scope>NUCLEOTIDE SEQUENCE [LARGE SCALE GENOMIC DNA]</scope>
    <source>
        <strain evidence="2 3">ALL</strain>
    </source>
</reference>
<dbReference type="EMBL" id="AZBU02000013">
    <property type="protein sequence ID" value="TKR58609.1"/>
    <property type="molecule type" value="Genomic_DNA"/>
</dbReference>
<organism evidence="2 3">
    <name type="scientific">Steinernema carpocapsae</name>
    <name type="common">Entomopathogenic nematode</name>
    <dbReference type="NCBI Taxonomy" id="34508"/>
    <lineage>
        <taxon>Eukaryota</taxon>
        <taxon>Metazoa</taxon>
        <taxon>Ecdysozoa</taxon>
        <taxon>Nematoda</taxon>
        <taxon>Chromadorea</taxon>
        <taxon>Rhabditida</taxon>
        <taxon>Tylenchina</taxon>
        <taxon>Panagrolaimomorpha</taxon>
        <taxon>Strongyloidoidea</taxon>
        <taxon>Steinernematidae</taxon>
        <taxon>Steinernema</taxon>
    </lineage>
</organism>
<gene>
    <name evidence="2" type="ORF">L596_030033</name>
</gene>
<accession>A0A4U5LRI2</accession>
<name>A0A4U5LRI2_STECR</name>
<keyword evidence="3" id="KW-1185">Reference proteome</keyword>
<keyword evidence="1" id="KW-0732">Signal</keyword>
<dbReference type="PANTHER" id="PTHR37431">
    <property type="entry name" value="PROTEIN CBG06927"/>
    <property type="match status" value="1"/>
</dbReference>
<evidence type="ECO:0008006" key="4">
    <source>
        <dbReference type="Google" id="ProtNLM"/>
    </source>
</evidence>
<dbReference type="AlphaFoldDB" id="A0A4U5LRI2"/>
<dbReference type="OrthoDB" id="5813975at2759"/>
<evidence type="ECO:0000313" key="2">
    <source>
        <dbReference type="EMBL" id="TKR58609.1"/>
    </source>
</evidence>
<protein>
    <recommendedName>
        <fullName evidence="4">DUF19 domain-containing protein</fullName>
    </recommendedName>
</protein>
<comment type="caution">
    <text evidence="2">The sequence shown here is derived from an EMBL/GenBank/DDBJ whole genome shotgun (WGS) entry which is preliminary data.</text>
</comment>